<reference evidence="2 3" key="1">
    <citation type="submission" date="2018-12" db="EMBL/GenBank/DDBJ databases">
        <title>Genome analysis provides insights into bioremediation potentialities of Halogeometricum borinquense strain N11.</title>
        <authorList>
            <person name="Najjari A."/>
            <person name="Youssef N."/>
            <person name="Fhoula I."/>
            <person name="Ben Dhia O."/>
            <person name="Mahjoubi M."/>
            <person name="Ouzari H.I."/>
            <person name="Cherif A."/>
        </authorList>
    </citation>
    <scope>NUCLEOTIDE SEQUENCE [LARGE SCALE GENOMIC DNA]</scope>
    <source>
        <strain evidence="2 3">N11</strain>
    </source>
</reference>
<proteinExistence type="predicted"/>
<name>A0A482TU17_9EURY</name>
<protein>
    <recommendedName>
        <fullName evidence="1">Putative peptidase inhibitor domain-containing protein</fullName>
    </recommendedName>
</protein>
<gene>
    <name evidence="2" type="ORF">ELS19_11205</name>
</gene>
<evidence type="ECO:0000313" key="2">
    <source>
        <dbReference type="EMBL" id="RYJ15419.1"/>
    </source>
</evidence>
<accession>A0A482TU17</accession>
<feature type="domain" description="Putative peptidase inhibitor" evidence="1">
    <location>
        <begin position="1"/>
        <end position="73"/>
    </location>
</feature>
<evidence type="ECO:0000259" key="1">
    <source>
        <dbReference type="Pfam" id="PF26036"/>
    </source>
</evidence>
<dbReference type="Proteomes" id="UP000294028">
    <property type="component" value="Unassembled WGS sequence"/>
</dbReference>
<dbReference type="EMBL" id="RZHH01000002">
    <property type="protein sequence ID" value="RYJ15419.1"/>
    <property type="molecule type" value="Genomic_DNA"/>
</dbReference>
<dbReference type="AlphaFoldDB" id="A0A482TU17"/>
<evidence type="ECO:0000313" key="3">
    <source>
        <dbReference type="Proteomes" id="UP000294028"/>
    </source>
</evidence>
<dbReference type="InterPro" id="IPR058957">
    <property type="entry name" value="Peptidase_inhib_put_dom"/>
</dbReference>
<comment type="caution">
    <text evidence="2">The sequence shown here is derived from an EMBL/GenBank/DDBJ whole genome shotgun (WGS) entry which is preliminary data.</text>
</comment>
<organism evidence="2 3">
    <name type="scientific">Halogeometricum borinquense</name>
    <dbReference type="NCBI Taxonomy" id="60847"/>
    <lineage>
        <taxon>Archaea</taxon>
        <taxon>Methanobacteriati</taxon>
        <taxon>Methanobacteriota</taxon>
        <taxon>Stenosarchaea group</taxon>
        <taxon>Halobacteria</taxon>
        <taxon>Halobacteriales</taxon>
        <taxon>Haloferacaceae</taxon>
        <taxon>Halogeometricum</taxon>
    </lineage>
</organism>
<sequence length="80" mass="8548">MRKQPFEDETATLVVELDEADQSDLDAALDAADGSLERELQLGSLLGTMPETSVDEFCSMDGLARVETADTLGLAIDDGE</sequence>
<dbReference type="Pfam" id="PF26036">
    <property type="entry name" value="Peptidase_inhib_put"/>
    <property type="match status" value="1"/>
</dbReference>